<evidence type="ECO:0000313" key="2">
    <source>
        <dbReference type="Proteomes" id="UP001175227"/>
    </source>
</evidence>
<dbReference type="EMBL" id="JAUEPR010000037">
    <property type="protein sequence ID" value="KAK0472843.1"/>
    <property type="molecule type" value="Genomic_DNA"/>
</dbReference>
<reference evidence="1" key="1">
    <citation type="submission" date="2023-06" db="EMBL/GenBank/DDBJ databases">
        <authorList>
            <consortium name="Lawrence Berkeley National Laboratory"/>
            <person name="Ahrendt S."/>
            <person name="Sahu N."/>
            <person name="Indic B."/>
            <person name="Wong-Bajracharya J."/>
            <person name="Merenyi Z."/>
            <person name="Ke H.-M."/>
            <person name="Monk M."/>
            <person name="Kocsube S."/>
            <person name="Drula E."/>
            <person name="Lipzen A."/>
            <person name="Balint B."/>
            <person name="Henrissat B."/>
            <person name="Andreopoulos B."/>
            <person name="Martin F.M."/>
            <person name="Harder C.B."/>
            <person name="Rigling D."/>
            <person name="Ford K.L."/>
            <person name="Foster G.D."/>
            <person name="Pangilinan J."/>
            <person name="Papanicolaou A."/>
            <person name="Barry K."/>
            <person name="LaButti K."/>
            <person name="Viragh M."/>
            <person name="Koriabine M."/>
            <person name="Yan M."/>
            <person name="Riley R."/>
            <person name="Champramary S."/>
            <person name="Plett K.L."/>
            <person name="Tsai I.J."/>
            <person name="Slot J."/>
            <person name="Sipos G."/>
            <person name="Plett J."/>
            <person name="Nagy L.G."/>
            <person name="Grigoriev I.V."/>
        </authorList>
    </citation>
    <scope>NUCLEOTIDE SEQUENCE</scope>
    <source>
        <strain evidence="1">ICMP 16352</strain>
    </source>
</reference>
<dbReference type="AlphaFoldDB" id="A0AA39U2C5"/>
<evidence type="ECO:0000313" key="1">
    <source>
        <dbReference type="EMBL" id="KAK0472843.1"/>
    </source>
</evidence>
<sequence>MSTEGLVYSHKIPLDEFCCNLIGARAYAVQYFDSQVLFVSSAPELVRAVEDVHPYLDAHMDTLHNFGLSDSRYVDNKSGLGGDSKRKNLTRTSSSSMFLTASLAVLCGSATWPKVTYKS</sequence>
<keyword evidence="2" id="KW-1185">Reference proteome</keyword>
<proteinExistence type="predicted"/>
<gene>
    <name evidence="1" type="ORF">IW261DRAFT_1570413</name>
</gene>
<protein>
    <submittedName>
        <fullName evidence="1">Uncharacterized protein</fullName>
    </submittedName>
</protein>
<accession>A0AA39U2C5</accession>
<name>A0AA39U2C5_9AGAR</name>
<organism evidence="1 2">
    <name type="scientific">Armillaria novae-zelandiae</name>
    <dbReference type="NCBI Taxonomy" id="153914"/>
    <lineage>
        <taxon>Eukaryota</taxon>
        <taxon>Fungi</taxon>
        <taxon>Dikarya</taxon>
        <taxon>Basidiomycota</taxon>
        <taxon>Agaricomycotina</taxon>
        <taxon>Agaricomycetes</taxon>
        <taxon>Agaricomycetidae</taxon>
        <taxon>Agaricales</taxon>
        <taxon>Marasmiineae</taxon>
        <taxon>Physalacriaceae</taxon>
        <taxon>Armillaria</taxon>
    </lineage>
</organism>
<dbReference type="Proteomes" id="UP001175227">
    <property type="component" value="Unassembled WGS sequence"/>
</dbReference>
<comment type="caution">
    <text evidence="1">The sequence shown here is derived from an EMBL/GenBank/DDBJ whole genome shotgun (WGS) entry which is preliminary data.</text>
</comment>